<evidence type="ECO:0000256" key="5">
    <source>
        <dbReference type="SAM" id="Phobius"/>
    </source>
</evidence>
<keyword evidence="5" id="KW-0472">Membrane</keyword>
<dbReference type="SUPFAM" id="SSF53187">
    <property type="entry name" value="Zn-dependent exopeptidases"/>
    <property type="match status" value="1"/>
</dbReference>
<keyword evidence="3" id="KW-0378">Hydrolase</keyword>
<dbReference type="CDD" id="cd06251">
    <property type="entry name" value="M14_ASTE_ASPA-like"/>
    <property type="match status" value="1"/>
</dbReference>
<keyword evidence="5" id="KW-1133">Transmembrane helix</keyword>
<dbReference type="PIRSF" id="PIRSF039012">
    <property type="entry name" value="ASP"/>
    <property type="match status" value="1"/>
</dbReference>
<dbReference type="Proteomes" id="UP001595897">
    <property type="component" value="Unassembled WGS sequence"/>
</dbReference>
<proteinExistence type="predicted"/>
<evidence type="ECO:0000256" key="3">
    <source>
        <dbReference type="ARBA" id="ARBA00022801"/>
    </source>
</evidence>
<keyword evidence="2" id="KW-0479">Metal-binding</keyword>
<sequence length="349" mass="38061">MSAGAKQLLTIGDTSIKPGIRVKLQLPVASLYTDTEVSIPVEVIRAKKPGPTVFISAAIHGDELNGIEIIRRLLTMKSFRLLSGTLIAVPIVNVYGMLNQSRYMPDRRDLNRCFPGSPKGSLAGRVAHLFLEEIVSKCDYGIDLHTGAIHRSNFPQVRANLKDEETEAMARAFGVPVLLNSSLRDGSLREAASEHGVKVLLYEAGQALRFDELSIRAGLKGVLNVLAHLGVIRKRRSKSAPVDPFIANHSSWVRASASGTVRDLKRLGDYVKAGEVLAEICSPVGSFVEKLKAPKSGVIIGRQNIPLVQEGDAMYHIANFEEHGEVADNIELLQESLVPEPDRAETIYS</sequence>
<comment type="caution">
    <text evidence="7">The sequence shown here is derived from an EMBL/GenBank/DDBJ whole genome shotgun (WGS) entry which is preliminary data.</text>
</comment>
<keyword evidence="4" id="KW-0862">Zinc</keyword>
<evidence type="ECO:0000256" key="4">
    <source>
        <dbReference type="ARBA" id="ARBA00022833"/>
    </source>
</evidence>
<feature type="domain" description="Succinylglutamate desuccinylase/Aspartoacylase catalytic" evidence="6">
    <location>
        <begin position="49"/>
        <end position="229"/>
    </location>
</feature>
<evidence type="ECO:0000256" key="1">
    <source>
        <dbReference type="ARBA" id="ARBA00001947"/>
    </source>
</evidence>
<dbReference type="RefSeq" id="WP_382405792.1">
    <property type="nucleotide sequence ID" value="NZ_JBHSGU010000002.1"/>
</dbReference>
<dbReference type="EMBL" id="JBHSGU010000002">
    <property type="protein sequence ID" value="MFC4699065.1"/>
    <property type="molecule type" value="Genomic_DNA"/>
</dbReference>
<gene>
    <name evidence="7" type="ORF">ACFO4O_02715</name>
</gene>
<name>A0ABV9LT94_9ALTE</name>
<organism evidence="7 8">
    <name type="scientific">Glaciecola siphonariae</name>
    <dbReference type="NCBI Taxonomy" id="521012"/>
    <lineage>
        <taxon>Bacteria</taxon>
        <taxon>Pseudomonadati</taxon>
        <taxon>Pseudomonadota</taxon>
        <taxon>Gammaproteobacteria</taxon>
        <taxon>Alteromonadales</taxon>
        <taxon>Alteromonadaceae</taxon>
        <taxon>Glaciecola</taxon>
    </lineage>
</organism>
<dbReference type="Gene3D" id="3.40.630.10">
    <property type="entry name" value="Zn peptidases"/>
    <property type="match status" value="1"/>
</dbReference>
<evidence type="ECO:0000259" key="6">
    <source>
        <dbReference type="Pfam" id="PF24827"/>
    </source>
</evidence>
<dbReference type="Pfam" id="PF24827">
    <property type="entry name" value="AstE_AspA_cat"/>
    <property type="match status" value="1"/>
</dbReference>
<comment type="cofactor">
    <cofactor evidence="1">
        <name>Zn(2+)</name>
        <dbReference type="ChEBI" id="CHEBI:29105"/>
    </cofactor>
</comment>
<reference evidence="8" key="1">
    <citation type="journal article" date="2019" name="Int. J. Syst. Evol. Microbiol.">
        <title>The Global Catalogue of Microorganisms (GCM) 10K type strain sequencing project: providing services to taxonomists for standard genome sequencing and annotation.</title>
        <authorList>
            <consortium name="The Broad Institute Genomics Platform"/>
            <consortium name="The Broad Institute Genome Sequencing Center for Infectious Disease"/>
            <person name="Wu L."/>
            <person name="Ma J."/>
        </authorList>
    </citation>
    <scope>NUCLEOTIDE SEQUENCE [LARGE SCALE GENOMIC DNA]</scope>
    <source>
        <strain evidence="8">KACC 12507</strain>
    </source>
</reference>
<protein>
    <submittedName>
        <fullName evidence="7">Succinylglutamate desuccinylase/aspartoacylase family protein</fullName>
    </submittedName>
</protein>
<feature type="transmembrane region" description="Helical" evidence="5">
    <location>
        <begin position="79"/>
        <end position="98"/>
    </location>
</feature>
<dbReference type="InterPro" id="IPR055438">
    <property type="entry name" value="AstE_AspA_cat"/>
</dbReference>
<dbReference type="PANTHER" id="PTHR37326">
    <property type="entry name" value="BLL3975 PROTEIN"/>
    <property type="match status" value="1"/>
</dbReference>
<dbReference type="InterPro" id="IPR053138">
    <property type="entry name" value="N-alpha-Ac-DABA_deacetylase"/>
</dbReference>
<dbReference type="InterPro" id="IPR043795">
    <property type="entry name" value="N-alpha-Ac-DABA-like"/>
</dbReference>
<evidence type="ECO:0000313" key="8">
    <source>
        <dbReference type="Proteomes" id="UP001595897"/>
    </source>
</evidence>
<keyword evidence="5" id="KW-0812">Transmembrane</keyword>
<evidence type="ECO:0000256" key="2">
    <source>
        <dbReference type="ARBA" id="ARBA00022723"/>
    </source>
</evidence>
<evidence type="ECO:0000313" key="7">
    <source>
        <dbReference type="EMBL" id="MFC4699065.1"/>
    </source>
</evidence>
<keyword evidence="8" id="KW-1185">Reference proteome</keyword>
<accession>A0ABV9LT94</accession>
<dbReference type="PANTHER" id="PTHR37326:SF2">
    <property type="entry name" value="SUCCINYLGLUTAMATE DESUCCINYLASE_ASPARTOACYLASE FAMILY PROTEIN"/>
    <property type="match status" value="1"/>
</dbReference>